<evidence type="ECO:0000256" key="1">
    <source>
        <dbReference type="SAM" id="SignalP"/>
    </source>
</evidence>
<sequence>MKNLKRLLLISLFFISLSCSVTKHQKKGTVLPEKFNYETEFTTIQTVMIIPSKINGISKNFIFDTGAQFSAIHRDSTIGSLINVGGVSERSIKAGSEIVESFKIGSVEFLGTIAVNFDMTGLKEQIPNFGGIIGQPIIEKANWLIDYPNKKLCITNKKLTDNTFKKIKLKSKDGTPYTNISISGTEYNVVIDFGSGFELTIPSGSKLAEKLLNEYDFEDDEQEIYSIGGLQMITQKVGVVPLVKLGDMEFENVSTKISVQDELSIGIGFFKNCIIYIDNQENSYKIKQ</sequence>
<name>A0A5D0QVM5_9FLAO</name>
<dbReference type="EMBL" id="VSKK01000013">
    <property type="protein sequence ID" value="TYB72488.1"/>
    <property type="molecule type" value="Genomic_DNA"/>
</dbReference>
<keyword evidence="3" id="KW-1185">Reference proteome</keyword>
<feature type="signal peptide" evidence="1">
    <location>
        <begin position="1"/>
        <end position="23"/>
    </location>
</feature>
<dbReference type="SUPFAM" id="SSF50630">
    <property type="entry name" value="Acid proteases"/>
    <property type="match status" value="1"/>
</dbReference>
<dbReference type="AlphaFoldDB" id="A0A5D0QVM5"/>
<dbReference type="Proteomes" id="UP000323720">
    <property type="component" value="Unassembled WGS sequence"/>
</dbReference>
<comment type="caution">
    <text evidence="2">The sequence shown here is derived from an EMBL/GenBank/DDBJ whole genome shotgun (WGS) entry which is preliminary data.</text>
</comment>
<dbReference type="PROSITE" id="PS51257">
    <property type="entry name" value="PROKAR_LIPOPROTEIN"/>
    <property type="match status" value="1"/>
</dbReference>
<evidence type="ECO:0008006" key="4">
    <source>
        <dbReference type="Google" id="ProtNLM"/>
    </source>
</evidence>
<organism evidence="2 3">
    <name type="scientific">Bizionia myxarmorum</name>
    <dbReference type="NCBI Taxonomy" id="291186"/>
    <lineage>
        <taxon>Bacteria</taxon>
        <taxon>Pseudomonadati</taxon>
        <taxon>Bacteroidota</taxon>
        <taxon>Flavobacteriia</taxon>
        <taxon>Flavobacteriales</taxon>
        <taxon>Flavobacteriaceae</taxon>
        <taxon>Bizionia</taxon>
    </lineage>
</organism>
<proteinExistence type="predicted"/>
<dbReference type="InterPro" id="IPR021109">
    <property type="entry name" value="Peptidase_aspartic_dom_sf"/>
</dbReference>
<reference evidence="2 3" key="1">
    <citation type="submission" date="2019-08" db="EMBL/GenBank/DDBJ databases">
        <title>Genomes of Antarctic Bizionia species.</title>
        <authorList>
            <person name="Bowman J.P."/>
        </authorList>
    </citation>
    <scope>NUCLEOTIDE SEQUENCE [LARGE SCALE GENOMIC DNA]</scope>
    <source>
        <strain evidence="2 3">ADA-4</strain>
    </source>
</reference>
<evidence type="ECO:0000313" key="2">
    <source>
        <dbReference type="EMBL" id="TYB72488.1"/>
    </source>
</evidence>
<feature type="chain" id="PRO_5022690994" description="Aspartyl protease" evidence="1">
    <location>
        <begin position="24"/>
        <end position="288"/>
    </location>
</feature>
<accession>A0A5D0QVM5</accession>
<dbReference type="OrthoDB" id="5580718at2"/>
<evidence type="ECO:0000313" key="3">
    <source>
        <dbReference type="Proteomes" id="UP000323720"/>
    </source>
</evidence>
<gene>
    <name evidence="2" type="ORF">ES674_15310</name>
</gene>
<protein>
    <recommendedName>
        <fullName evidence="4">Aspartyl protease</fullName>
    </recommendedName>
</protein>
<keyword evidence="1" id="KW-0732">Signal</keyword>
<dbReference type="RefSeq" id="WP_148405524.1">
    <property type="nucleotide sequence ID" value="NZ_VSKK01000013.1"/>
</dbReference>
<dbReference type="Gene3D" id="2.40.70.10">
    <property type="entry name" value="Acid Proteases"/>
    <property type="match status" value="2"/>
</dbReference>